<accession>A0A3R7INW9</accession>
<proteinExistence type="inferred from homology"/>
<dbReference type="InterPro" id="IPR001547">
    <property type="entry name" value="Glyco_hydro_5"/>
</dbReference>
<feature type="region of interest" description="Disordered" evidence="4">
    <location>
        <begin position="251"/>
        <end position="360"/>
    </location>
</feature>
<reference evidence="6 7" key="1">
    <citation type="journal article" date="2014" name="Genome Announc.">
        <title>Draft Genome Sequence of Streptomyces fradiae ATCC 19609, a Strain Highly Sensitive to Antibiotics.</title>
        <authorList>
            <person name="Bekker O.B."/>
            <person name="Klimina K.M."/>
            <person name="Vatlin A.A."/>
            <person name="Zakharevich N.V."/>
            <person name="Kasianov A.S."/>
            <person name="Danilenko V.N."/>
        </authorList>
    </citation>
    <scope>NUCLEOTIDE SEQUENCE [LARGE SCALE GENOMIC DNA]</scope>
    <source>
        <strain evidence="6 7">ATCC 19609</strain>
    </source>
</reference>
<keyword evidence="1 3" id="KW-0378">Hydrolase</keyword>
<comment type="similarity">
    <text evidence="3">Belongs to the glycosyl hydrolase 5 (cellulase A) family.</text>
</comment>
<dbReference type="EMBL" id="JNAD02000012">
    <property type="protein sequence ID" value="RKM92876.1"/>
    <property type="molecule type" value="Genomic_DNA"/>
</dbReference>
<evidence type="ECO:0000256" key="2">
    <source>
        <dbReference type="ARBA" id="ARBA00023295"/>
    </source>
</evidence>
<dbReference type="SUPFAM" id="SSF51445">
    <property type="entry name" value="(Trans)glycosidases"/>
    <property type="match status" value="1"/>
</dbReference>
<evidence type="ECO:0000259" key="5">
    <source>
        <dbReference type="Pfam" id="PF00150"/>
    </source>
</evidence>
<dbReference type="AlphaFoldDB" id="A0A3R7INW9"/>
<protein>
    <recommendedName>
        <fullName evidence="5">Glycoside hydrolase family 5 domain-containing protein</fullName>
    </recommendedName>
</protein>
<dbReference type="Proteomes" id="UP000028058">
    <property type="component" value="Unassembled WGS sequence"/>
</dbReference>
<dbReference type="Gene3D" id="3.20.20.80">
    <property type="entry name" value="Glycosidases"/>
    <property type="match status" value="1"/>
</dbReference>
<dbReference type="InterPro" id="IPR017853">
    <property type="entry name" value="GH"/>
</dbReference>
<keyword evidence="7" id="KW-1185">Reference proteome</keyword>
<dbReference type="GO" id="GO:0009986">
    <property type="term" value="C:cell surface"/>
    <property type="evidence" value="ECO:0007669"/>
    <property type="project" value="TreeGrafter"/>
</dbReference>
<keyword evidence="2 3" id="KW-0326">Glycosidase</keyword>
<dbReference type="PANTHER" id="PTHR31297:SF13">
    <property type="entry name" value="PUTATIVE-RELATED"/>
    <property type="match status" value="1"/>
</dbReference>
<dbReference type="GO" id="GO:0009251">
    <property type="term" value="P:glucan catabolic process"/>
    <property type="evidence" value="ECO:0007669"/>
    <property type="project" value="TreeGrafter"/>
</dbReference>
<sequence>MLRRFEDDDRPMEWKEDGFAALDRVVTLLARHGLYSVIDLHALPGAQNHHWHSDNPTHRPAFWTHRHFQDRAVALREELADRYRDRPEVAGYNPVNEPSEPTGDVLSAFYERLERAIRAVDPRHILFLDGNRYATDFSVFTRRGEPFPNCVCTAHDYALPGIASGTGYPGTTRGEYFDRSVVEETFLRRTRYMRGTGTPVWIGEFFGPPRLPRPPRRPAAGHLAVRPAPRPVGDLPGARRRLVAVDVQGHRLAGHRPRRARQSVPAPHPARSGAEGTARHGLLGRLGRGRARHPRPHRRALRAGVPGLRALPVGPAPAHRGTGAARGERRSAGERGPGPGPPGAADGPARTRPAANPRGV</sequence>
<evidence type="ECO:0000313" key="7">
    <source>
        <dbReference type="Proteomes" id="UP000028058"/>
    </source>
</evidence>
<feature type="compositionally biased region" description="Basic residues" evidence="4">
    <location>
        <begin position="252"/>
        <end position="261"/>
    </location>
</feature>
<feature type="compositionally biased region" description="Low complexity" evidence="4">
    <location>
        <begin position="343"/>
        <end position="360"/>
    </location>
</feature>
<evidence type="ECO:0000256" key="4">
    <source>
        <dbReference type="SAM" id="MobiDB-lite"/>
    </source>
</evidence>
<evidence type="ECO:0000313" key="6">
    <source>
        <dbReference type="EMBL" id="RKM92876.1"/>
    </source>
</evidence>
<evidence type="ECO:0000256" key="1">
    <source>
        <dbReference type="ARBA" id="ARBA00022801"/>
    </source>
</evidence>
<dbReference type="PANTHER" id="PTHR31297">
    <property type="entry name" value="GLUCAN ENDO-1,6-BETA-GLUCOSIDASE B"/>
    <property type="match status" value="1"/>
</dbReference>
<feature type="compositionally biased region" description="Basic residues" evidence="4">
    <location>
        <begin position="287"/>
        <end position="301"/>
    </location>
</feature>
<evidence type="ECO:0000256" key="3">
    <source>
        <dbReference type="RuleBase" id="RU361153"/>
    </source>
</evidence>
<dbReference type="GO" id="GO:0008422">
    <property type="term" value="F:beta-glucosidase activity"/>
    <property type="evidence" value="ECO:0007669"/>
    <property type="project" value="TreeGrafter"/>
</dbReference>
<gene>
    <name evidence="6" type="ORF">SFRA_023500</name>
</gene>
<dbReference type="InterPro" id="IPR050386">
    <property type="entry name" value="Glycosyl_hydrolase_5"/>
</dbReference>
<feature type="domain" description="Glycoside hydrolase family 5" evidence="5">
    <location>
        <begin position="10"/>
        <end position="205"/>
    </location>
</feature>
<comment type="caution">
    <text evidence="6">The sequence shown here is derived from an EMBL/GenBank/DDBJ whole genome shotgun (WGS) entry which is preliminary data.</text>
</comment>
<dbReference type="Pfam" id="PF00150">
    <property type="entry name" value="Cellulase"/>
    <property type="match status" value="1"/>
</dbReference>
<organism evidence="6 7">
    <name type="scientific">Streptomyces xinghaiensis</name>
    <dbReference type="NCBI Taxonomy" id="1038928"/>
    <lineage>
        <taxon>Bacteria</taxon>
        <taxon>Bacillati</taxon>
        <taxon>Actinomycetota</taxon>
        <taxon>Actinomycetes</taxon>
        <taxon>Kitasatosporales</taxon>
        <taxon>Streptomycetaceae</taxon>
        <taxon>Streptomyces</taxon>
    </lineage>
</organism>
<name>A0A3R7INW9_9ACTN</name>
<dbReference type="GO" id="GO:0005576">
    <property type="term" value="C:extracellular region"/>
    <property type="evidence" value="ECO:0007669"/>
    <property type="project" value="TreeGrafter"/>
</dbReference>